<keyword evidence="2" id="KW-1185">Reference proteome</keyword>
<gene>
    <name evidence="1" type="ORF">M9H77_31715</name>
</gene>
<reference evidence="2" key="1">
    <citation type="journal article" date="2023" name="Nat. Plants">
        <title>Single-cell RNA sequencing provides a high-resolution roadmap for understanding the multicellular compartmentation of specialized metabolism.</title>
        <authorList>
            <person name="Sun S."/>
            <person name="Shen X."/>
            <person name="Li Y."/>
            <person name="Li Y."/>
            <person name="Wang S."/>
            <person name="Li R."/>
            <person name="Zhang H."/>
            <person name="Shen G."/>
            <person name="Guo B."/>
            <person name="Wei J."/>
            <person name="Xu J."/>
            <person name="St-Pierre B."/>
            <person name="Chen S."/>
            <person name="Sun C."/>
        </authorList>
    </citation>
    <scope>NUCLEOTIDE SEQUENCE [LARGE SCALE GENOMIC DNA]</scope>
</reference>
<comment type="caution">
    <text evidence="1">The sequence shown here is derived from an EMBL/GenBank/DDBJ whole genome shotgun (WGS) entry which is preliminary data.</text>
</comment>
<accession>A0ACC0A371</accession>
<dbReference type="EMBL" id="CM044707">
    <property type="protein sequence ID" value="KAI5654528.1"/>
    <property type="molecule type" value="Genomic_DNA"/>
</dbReference>
<name>A0ACC0A371_CATRO</name>
<proteinExistence type="predicted"/>
<sequence>MGSLKAMESIPSCLQSTQLIRSNQGTNLDQILDKSWRKYTLLLTTGSLLPSLLPTTDGGVRLTVAGRPREGNFVLFIGSWSFKSSIEVPQIKEEILGDIWIQFFKYNMIHITLSVIMDCFK</sequence>
<organism evidence="1 2">
    <name type="scientific">Catharanthus roseus</name>
    <name type="common">Madagascar periwinkle</name>
    <name type="synonym">Vinca rosea</name>
    <dbReference type="NCBI Taxonomy" id="4058"/>
    <lineage>
        <taxon>Eukaryota</taxon>
        <taxon>Viridiplantae</taxon>
        <taxon>Streptophyta</taxon>
        <taxon>Embryophyta</taxon>
        <taxon>Tracheophyta</taxon>
        <taxon>Spermatophyta</taxon>
        <taxon>Magnoliopsida</taxon>
        <taxon>eudicotyledons</taxon>
        <taxon>Gunneridae</taxon>
        <taxon>Pentapetalae</taxon>
        <taxon>asterids</taxon>
        <taxon>lamiids</taxon>
        <taxon>Gentianales</taxon>
        <taxon>Apocynaceae</taxon>
        <taxon>Rauvolfioideae</taxon>
        <taxon>Vinceae</taxon>
        <taxon>Catharanthinae</taxon>
        <taxon>Catharanthus</taxon>
    </lineage>
</organism>
<dbReference type="Proteomes" id="UP001060085">
    <property type="component" value="Linkage Group LG07"/>
</dbReference>
<evidence type="ECO:0000313" key="1">
    <source>
        <dbReference type="EMBL" id="KAI5654528.1"/>
    </source>
</evidence>
<evidence type="ECO:0000313" key="2">
    <source>
        <dbReference type="Proteomes" id="UP001060085"/>
    </source>
</evidence>
<protein>
    <submittedName>
        <fullName evidence="1">Uncharacterized protein</fullName>
    </submittedName>
</protein>